<dbReference type="OrthoDB" id="9801052at2"/>
<dbReference type="EMBL" id="CP010552">
    <property type="protein sequence ID" value="ALE52155.1"/>
    <property type="molecule type" value="Genomic_DNA"/>
</dbReference>
<dbReference type="GO" id="GO:0008483">
    <property type="term" value="F:transaminase activity"/>
    <property type="evidence" value="ECO:0007669"/>
    <property type="project" value="UniProtKB-KW"/>
</dbReference>
<dbReference type="InterPro" id="IPR029044">
    <property type="entry name" value="Nucleotide-diphossugar_trans"/>
</dbReference>
<evidence type="ECO:0000313" key="4">
    <source>
        <dbReference type="Proteomes" id="UP000058020"/>
    </source>
</evidence>
<keyword evidence="4" id="KW-1185">Reference proteome</keyword>
<keyword evidence="3" id="KW-0032">Aminotransferase</keyword>
<dbReference type="SUPFAM" id="SSF53383">
    <property type="entry name" value="PLP-dependent transferases"/>
    <property type="match status" value="1"/>
</dbReference>
<dbReference type="Gene3D" id="3.90.1150.10">
    <property type="entry name" value="Aspartate Aminotransferase, domain 1"/>
    <property type="match status" value="1"/>
</dbReference>
<accession>A0A0M3TU18</accession>
<dbReference type="GO" id="GO:0030170">
    <property type="term" value="F:pyridoxal phosphate binding"/>
    <property type="evidence" value="ECO:0007669"/>
    <property type="project" value="InterPro"/>
</dbReference>
<evidence type="ECO:0000256" key="2">
    <source>
        <dbReference type="ARBA" id="ARBA00022898"/>
    </source>
</evidence>
<dbReference type="Gene3D" id="3.40.640.10">
    <property type="entry name" value="Type I PLP-dependent aspartate aminotransferase-like (Major domain)"/>
    <property type="match status" value="1"/>
</dbReference>
<dbReference type="Pfam" id="PF00202">
    <property type="entry name" value="Aminotran_3"/>
    <property type="match status" value="1"/>
</dbReference>
<dbReference type="InterPro" id="IPR015421">
    <property type="entry name" value="PyrdxlP-dep_Trfase_major"/>
</dbReference>
<dbReference type="AlphaFoldDB" id="A0A0M3TU18"/>
<dbReference type="Pfam" id="PF02348">
    <property type="entry name" value="CTP_transf_3"/>
    <property type="match status" value="1"/>
</dbReference>
<organism evidence="3 4">
    <name type="scientific">Candidatus Thioglobus autotrophicus</name>
    <dbReference type="NCBI Taxonomy" id="1705394"/>
    <lineage>
        <taxon>Bacteria</taxon>
        <taxon>Pseudomonadati</taxon>
        <taxon>Pseudomonadota</taxon>
        <taxon>Gammaproteobacteria</taxon>
        <taxon>Candidatus Pseudothioglobaceae</taxon>
        <taxon>Candidatus Thioglobus</taxon>
    </lineage>
</organism>
<keyword evidence="3" id="KW-0808">Transferase</keyword>
<dbReference type="InterPro" id="IPR005814">
    <property type="entry name" value="Aminotrans_3"/>
</dbReference>
<evidence type="ECO:0000256" key="1">
    <source>
        <dbReference type="ARBA" id="ARBA00001933"/>
    </source>
</evidence>
<dbReference type="PANTHER" id="PTHR43713">
    <property type="entry name" value="GLUTAMATE-1-SEMIALDEHYDE 2,1-AMINOMUTASE"/>
    <property type="match status" value="1"/>
</dbReference>
<dbReference type="CDD" id="cd02518">
    <property type="entry name" value="GT2_SpsF"/>
    <property type="match status" value="1"/>
</dbReference>
<keyword evidence="2" id="KW-0663">Pyridoxal phosphate</keyword>
<dbReference type="STRING" id="1705394.SP60_02220"/>
<proteinExistence type="predicted"/>
<dbReference type="PATRIC" id="fig|1705394.5.peg.449"/>
<dbReference type="InterPro" id="IPR015422">
    <property type="entry name" value="PyrdxlP-dep_Trfase_small"/>
</dbReference>
<dbReference type="PANTHER" id="PTHR43713:SF3">
    <property type="entry name" value="GLUTAMATE-1-SEMIALDEHYDE 2,1-AMINOMUTASE 1, CHLOROPLASTIC-RELATED"/>
    <property type="match status" value="1"/>
</dbReference>
<name>A0A0M3TU18_9GAMM</name>
<sequence>MKVVAIIQARMGSARLPNKVMMRINHIPMIELLIDRLSNSKHIDQIVLATSNNKNNIPLINHVESLGYKVFSGEENDVLDRYFQAAKTFKANAIIRITGDCPLIDSFLVDEVIEGFIDSNVDYASNREPPTYPDGLDVEVISIKALEEAHKKGKEDFQREHVTPYIINSDTFKKFYLKNSKDFSAERWTVDEPEDFTVVQNIFNYFHPEINFSWKKIIELKENKPKLFTVNEHLIRNEGAVMSTGEKLWSRAKRIIPGGNMLLSKRSEMFLPDHWPAYFSKAKGCKVWDLDGREYTDMSIMGIGTNILGYGNDEVDAAVINVVKKGNMSTFNCPEEVYLAEKLIELHPWANMVRLARTGGEANAIAIRIARAASGKDKVAICGYHGWHDWYLSANLEDDDNLTGHLLPGLNPKGVPKDLKGSVVPFNYNRIDELETIIQNHDIGVIKMEVSRNDEPQDDFLVKVRKIASENNIILIFDECTSGFRQSNGGLHKLYGIEPDMAVFGKALGNGYAITAVIGRKEVMDVAQSTFISSTFWTERIGPTAALKTLEVMDKTKSWELITNTGKDIGNQWKNLGEKYQLPIKVNGLPSMIGFGIQSDDWLKYKTYITQEMLKNNILASNVIYVCTEHGIQEIDNYFQILDPIFKVIADCENGDLSVDSLLDGPVCHGGFTRLN</sequence>
<dbReference type="KEGG" id="tho:SP60_02220"/>
<dbReference type="InterPro" id="IPR003329">
    <property type="entry name" value="Cytidylyl_trans"/>
</dbReference>
<gene>
    <name evidence="3" type="ORF">SP60_02220</name>
</gene>
<protein>
    <submittedName>
        <fullName evidence="3">Glutamate-1-semialdehyde aminotransferase</fullName>
    </submittedName>
</protein>
<reference evidence="3 4" key="1">
    <citation type="journal article" date="2015" name="Genome Announc.">
        <title>Genome Sequence of 'Candidatus Thioglobus autotrophica' Strain EF1, a Chemoautotroph from the SUP05 Clade of Marine Gammaproteobacteria.</title>
        <authorList>
            <person name="Shah V."/>
            <person name="Morris R.M."/>
        </authorList>
    </citation>
    <scope>NUCLEOTIDE SEQUENCE [LARGE SCALE GENOMIC DNA]</scope>
    <source>
        <strain evidence="3 4">EF1</strain>
    </source>
</reference>
<comment type="cofactor">
    <cofactor evidence="1">
        <name>pyridoxal 5'-phosphate</name>
        <dbReference type="ChEBI" id="CHEBI:597326"/>
    </cofactor>
</comment>
<dbReference type="InterPro" id="IPR015424">
    <property type="entry name" value="PyrdxlP-dep_Trfase"/>
</dbReference>
<dbReference type="SUPFAM" id="SSF53448">
    <property type="entry name" value="Nucleotide-diphospho-sugar transferases"/>
    <property type="match status" value="1"/>
</dbReference>
<evidence type="ECO:0000313" key="3">
    <source>
        <dbReference type="EMBL" id="ALE52155.1"/>
    </source>
</evidence>
<dbReference type="RefSeq" id="WP_053951089.1">
    <property type="nucleotide sequence ID" value="NZ_CP010552.1"/>
</dbReference>
<dbReference type="Proteomes" id="UP000058020">
    <property type="component" value="Chromosome"/>
</dbReference>
<dbReference type="Gene3D" id="3.90.550.10">
    <property type="entry name" value="Spore Coat Polysaccharide Biosynthesis Protein SpsA, Chain A"/>
    <property type="match status" value="1"/>
</dbReference>